<comment type="caution">
    <text evidence="1">The sequence shown here is derived from an EMBL/GenBank/DDBJ whole genome shotgun (WGS) entry which is preliminary data.</text>
</comment>
<proteinExistence type="predicted"/>
<dbReference type="Proteomes" id="UP001189429">
    <property type="component" value="Unassembled WGS sequence"/>
</dbReference>
<organism evidence="1 2">
    <name type="scientific">Prorocentrum cordatum</name>
    <dbReference type="NCBI Taxonomy" id="2364126"/>
    <lineage>
        <taxon>Eukaryota</taxon>
        <taxon>Sar</taxon>
        <taxon>Alveolata</taxon>
        <taxon>Dinophyceae</taxon>
        <taxon>Prorocentrales</taxon>
        <taxon>Prorocentraceae</taxon>
        <taxon>Prorocentrum</taxon>
    </lineage>
</organism>
<evidence type="ECO:0000313" key="1">
    <source>
        <dbReference type="EMBL" id="CAK0886193.1"/>
    </source>
</evidence>
<gene>
    <name evidence="1" type="ORF">PCOR1329_LOCUS67603</name>
</gene>
<accession>A0ABN9WI81</accession>
<feature type="non-terminal residue" evidence="1">
    <location>
        <position position="813"/>
    </location>
</feature>
<reference evidence="1" key="1">
    <citation type="submission" date="2023-10" db="EMBL/GenBank/DDBJ databases">
        <authorList>
            <person name="Chen Y."/>
            <person name="Shah S."/>
            <person name="Dougan E. K."/>
            <person name="Thang M."/>
            <person name="Chan C."/>
        </authorList>
    </citation>
    <scope>NUCLEOTIDE SEQUENCE [LARGE SCALE GENOMIC DNA]</scope>
</reference>
<evidence type="ECO:0000313" key="2">
    <source>
        <dbReference type="Proteomes" id="UP001189429"/>
    </source>
</evidence>
<keyword evidence="2" id="KW-1185">Reference proteome</keyword>
<name>A0ABN9WI81_9DINO</name>
<dbReference type="EMBL" id="CAUYUJ010018769">
    <property type="protein sequence ID" value="CAK0886193.1"/>
    <property type="molecule type" value="Genomic_DNA"/>
</dbReference>
<sequence length="813" mass="88526">MKRQARQRAALLGAGDALEEKATVWVIDDPRDARFGEVLDEQAIENPNRFVHMRSMGVISLDGVERLIVNINREERGDWMRDQRERGVDIRTIGDHRSRLGRRDVDFRDAVEMMEHVELADAPDLGPRAMGEFLASVATGSGNLVSCQAEWERLSGVSAGGTQNHEHRICSCSLMRAVCLDQLNANDLHCMEVAVRRIIQIKMAVQRNPRHPDFSGLEDVVAGPTAASGPASVPKYLERVVARQKDRAHILKQMRLRRTVGAVLVKLEAVPSAVGVDKARRVRPRGEPPTAVQRSVLEFVQERIDFFGNPPCEAVDGERSLREILGSTGQCELGPQHLAGYDVAKLWVCKGDIHPVPVVELLPAEAAGFPRHYQNQIELTEPEVADRVREAGVCPGRIGARYFAAMLSCDVAFSRRLAKIGIVGFRRAIKSRCGACFVRERDGDILFICDARATNMCHRPPPRTVLGGAACISEIDLSGYAASLGGVGGVCEPHFSGADIKDCFYQLANEEMGGWFGFDSALRLEDWDLDFYRTWGDSVGGWTPAVAGEMLCPCLRVLPMGWAWALYFAQEVVSNQVRASCLDGDRQLLRGKRPAPLLRLGKPPAAVHVDNFTGVGGSAADAAAGVGAFQARAAVAGPGLRAASIAVQALLKRGRASGPELRTWAGRAVALLGLQPCLLSLQEVCHFVGGGSRRRAALPPLVRGELRMAAVACLLTEVDLGAPLSDEVHASDSSSGGFSLTCGRRPFRAVWGAHRWRERWRFVEVGADSNTSVYTRLTSTSSMASQTASGLCWLRERRSALTSAFVLQGLLDP</sequence>
<protein>
    <submittedName>
        <fullName evidence="1">Uncharacterized protein</fullName>
    </submittedName>
</protein>